<dbReference type="GeneID" id="36321250"/>
<evidence type="ECO:0000313" key="4">
    <source>
        <dbReference type="Proteomes" id="UP000034350"/>
    </source>
</evidence>
<dbReference type="Gene3D" id="1.20.58.2220">
    <property type="entry name" value="Formin, FH2 domain"/>
    <property type="match status" value="1"/>
</dbReference>
<dbReference type="RefSeq" id="XP_024331821.1">
    <property type="nucleotide sequence ID" value="XM_024476297.1"/>
</dbReference>
<feature type="domain" description="FH2" evidence="2">
    <location>
        <begin position="498"/>
        <end position="863"/>
    </location>
</feature>
<dbReference type="AlphaFoldDB" id="A0A0F9ZF99"/>
<evidence type="ECO:0000259" key="1">
    <source>
        <dbReference type="PROSITE" id="PS51182"/>
    </source>
</evidence>
<dbReference type="InterPro" id="IPR015425">
    <property type="entry name" value="FH2_Formin"/>
</dbReference>
<dbReference type="GO" id="GO:0030866">
    <property type="term" value="P:cortical actin cytoskeleton organization"/>
    <property type="evidence" value="ECO:0007669"/>
    <property type="project" value="TreeGrafter"/>
</dbReference>
<gene>
    <name evidence="3" type="ORF">AAJ76_700055502</name>
</gene>
<dbReference type="InterPro" id="IPR014020">
    <property type="entry name" value="Tensin_C2-dom"/>
</dbReference>
<dbReference type="GO" id="GO:0051015">
    <property type="term" value="F:actin filament binding"/>
    <property type="evidence" value="ECO:0007669"/>
    <property type="project" value="TreeGrafter"/>
</dbReference>
<evidence type="ECO:0000259" key="2">
    <source>
        <dbReference type="PROSITE" id="PS51444"/>
    </source>
</evidence>
<feature type="domain" description="C2 tensin-type" evidence="1">
    <location>
        <begin position="213"/>
        <end position="338"/>
    </location>
</feature>
<dbReference type="GO" id="GO:0005737">
    <property type="term" value="C:cytoplasm"/>
    <property type="evidence" value="ECO:0007669"/>
    <property type="project" value="TreeGrafter"/>
</dbReference>
<reference evidence="3 4" key="1">
    <citation type="journal article" date="2015" name="Environ. Microbiol.">
        <title>Genome analyses suggest the presence of polyploidy and recent human-driven expansions in eight global populations of the honeybee pathogen Nosema ceranae.</title>
        <authorList>
            <person name="Pelin A."/>
            <person name="Selman M."/>
            <person name="Aris-Brosou S."/>
            <person name="Farinelli L."/>
            <person name="Corradi N."/>
        </authorList>
    </citation>
    <scope>NUCLEOTIDE SEQUENCE [LARGE SCALE GENOMIC DNA]</scope>
    <source>
        <strain evidence="3 4">PA08 1199</strain>
    </source>
</reference>
<dbReference type="PROSITE" id="PS51182">
    <property type="entry name" value="C2_TENSIN"/>
    <property type="match status" value="1"/>
</dbReference>
<dbReference type="InterPro" id="IPR042201">
    <property type="entry name" value="FH2_Formin_sf"/>
</dbReference>
<dbReference type="PANTHER" id="PTHR45920">
    <property type="entry name" value="FORMIN HOMOLOGY 2 DOMAIN CONTAINING, ISOFORM I"/>
    <property type="match status" value="1"/>
</dbReference>
<dbReference type="PROSITE" id="PS51444">
    <property type="entry name" value="FH2"/>
    <property type="match status" value="1"/>
</dbReference>
<dbReference type="VEuPathDB" id="MicrosporidiaDB:G9O61_00g005430"/>
<dbReference type="GO" id="GO:0005856">
    <property type="term" value="C:cytoskeleton"/>
    <property type="evidence" value="ECO:0007669"/>
    <property type="project" value="TreeGrafter"/>
</dbReference>
<dbReference type="Pfam" id="PF02181">
    <property type="entry name" value="FH2"/>
    <property type="match status" value="1"/>
</dbReference>
<evidence type="ECO:0000313" key="3">
    <source>
        <dbReference type="EMBL" id="KKO76079.1"/>
    </source>
</evidence>
<name>A0A0F9ZF99_9MICR</name>
<dbReference type="SMART" id="SM00498">
    <property type="entry name" value="FH2"/>
    <property type="match status" value="1"/>
</dbReference>
<sequence length="863" mass="102799">MNPDIKKNFENNAKKPLYVNNPSLKILEKIEKISISEVKKQFKKPQVKDNRQKINIWKISPKIFLIGEVWDGETNFLDCKNFTGDVQKYLEKTRLNNNYLYYTTNENTKLSGSILCLKKILYDCNFFGEISNSIYSWLQLSDTNVAFIEVNYEKLTLFAILIECVNIYLTEKINIGLIFSNFEHFKKNITDLNTIDRYKKYFYNLYCKKNDRLATLKLHQIIISNYPKIEGFDNFKISFSIHQNQKNITKTKDVDDIDIIYKDNFYIVLNNLNMEITDDINFTIDFINKDKKKTIFEFPFNVFFYDQGVFRYNKEDVLTDIKSKFQDEFNFDLVFLETENYINLSLYENKYNIIQGIITINELFKRNKNDSKFEMLFKKGYEKNIATFCSLLNYSNAEASSLISLLEKKGYTNLFSQGKSLKTTFIHFQKTKNTEEYKILKQEDIIPIKPFDKDNLYKNILNKDLPDIELIKDEEKPSLILKNPTKKFVLKKKKILVENVNEMNCKALRPLHWVPINDNDGTIFKDLDIYKSKLDVEKFKKYFCVNSKDTEHINNNQLNQAVTVIDQKRLFLVSLAISHLNKKNINPKNIYDMLINNPKDIFIQDLLNLEHVFPTYEETYVLANYDFSKLMPEEKIMLEYSKLLEVKKIVKILLFERKFFDEIFLIENLLEKIKFTFDKIIESKDFKIILKMILDIGNLINYDFSARKKKSAGFMLSSIYLFVDYKGHEDYSLFQFFMESMEYNSISINLQRDFKYLNIIRKEQIIKIKEKINFLIKQYKDNLQMYYTLENDKATFTNFFLFVADKLTNIKSNYEKCTEKIVLIKKLFNEDDKRSIIDMLDCIAYLISKITNYKQPIYETNNR</sequence>
<protein>
    <submittedName>
        <fullName evidence="3">Formin-like protein</fullName>
    </submittedName>
</protein>
<proteinExistence type="predicted"/>
<dbReference type="VEuPathDB" id="MicrosporidiaDB:AAJ76_700055502"/>
<keyword evidence="4" id="KW-1185">Reference proteome</keyword>
<comment type="caution">
    <text evidence="3">The sequence shown here is derived from an EMBL/GenBank/DDBJ whole genome shotgun (WGS) entry which is preliminary data.</text>
</comment>
<dbReference type="Proteomes" id="UP000034350">
    <property type="component" value="Unassembled WGS sequence"/>
</dbReference>
<organism evidence="3 4">
    <name type="scientific">Vairimorpha ceranae</name>
    <dbReference type="NCBI Taxonomy" id="40302"/>
    <lineage>
        <taxon>Eukaryota</taxon>
        <taxon>Fungi</taxon>
        <taxon>Fungi incertae sedis</taxon>
        <taxon>Microsporidia</taxon>
        <taxon>Nosematidae</taxon>
        <taxon>Vairimorpha</taxon>
    </lineage>
</organism>
<dbReference type="EMBL" id="JPQZ01000007">
    <property type="protein sequence ID" value="KKO76079.1"/>
    <property type="molecule type" value="Genomic_DNA"/>
</dbReference>
<dbReference type="SUPFAM" id="SSF101447">
    <property type="entry name" value="Formin homology 2 domain (FH2 domain)"/>
    <property type="match status" value="1"/>
</dbReference>
<accession>A0A0F9ZF99</accession>
<dbReference type="PANTHER" id="PTHR45920:SF7">
    <property type="entry name" value="FORMIN-G"/>
    <property type="match status" value="1"/>
</dbReference>
<dbReference type="OrthoDB" id="5632at2759"/>
<dbReference type="Pfam" id="PF10409">
    <property type="entry name" value="PTEN_C2"/>
    <property type="match status" value="1"/>
</dbReference>